<dbReference type="EMBL" id="BAABHQ010000012">
    <property type="protein sequence ID" value="GAA4884504.1"/>
    <property type="molecule type" value="Genomic_DNA"/>
</dbReference>
<protein>
    <submittedName>
        <fullName evidence="2">Uncharacterized protein</fullName>
    </submittedName>
</protein>
<evidence type="ECO:0000313" key="3">
    <source>
        <dbReference type="Proteomes" id="UP001500457"/>
    </source>
</evidence>
<feature type="transmembrane region" description="Helical" evidence="1">
    <location>
        <begin position="36"/>
        <end position="59"/>
    </location>
</feature>
<keyword evidence="1" id="KW-1133">Transmembrane helix</keyword>
<evidence type="ECO:0000313" key="2">
    <source>
        <dbReference type="EMBL" id="GAA4884504.1"/>
    </source>
</evidence>
<proteinExistence type="predicted"/>
<gene>
    <name evidence="2" type="ORF">GCM10023203_40660</name>
</gene>
<keyword evidence="3" id="KW-1185">Reference proteome</keyword>
<accession>A0ABP9EZC0</accession>
<dbReference type="Proteomes" id="UP001500457">
    <property type="component" value="Unassembled WGS sequence"/>
</dbReference>
<dbReference type="RefSeq" id="WP_274232598.1">
    <property type="nucleotide sequence ID" value="NZ_BAABHQ010000012.1"/>
</dbReference>
<comment type="caution">
    <text evidence="2">The sequence shown here is derived from an EMBL/GenBank/DDBJ whole genome shotgun (WGS) entry which is preliminary data.</text>
</comment>
<keyword evidence="1" id="KW-0472">Membrane</keyword>
<keyword evidence="1" id="KW-0812">Transmembrane</keyword>
<sequence>MSTLTTRARIGFWLCIVLALGDIAGAFVPVPEGVEGPPLVVMVFSAVMGLVTLVAAVAVARSGSRAGVRIIAVSRILSALTTLPAFFVPGVPAAFVAWGAITVVLTIVAVVLLMSRSRTRVTAGA</sequence>
<reference evidence="3" key="1">
    <citation type="journal article" date="2019" name="Int. J. Syst. Evol. Microbiol.">
        <title>The Global Catalogue of Microorganisms (GCM) 10K type strain sequencing project: providing services to taxonomists for standard genome sequencing and annotation.</title>
        <authorList>
            <consortium name="The Broad Institute Genomics Platform"/>
            <consortium name="The Broad Institute Genome Sequencing Center for Infectious Disease"/>
            <person name="Wu L."/>
            <person name="Ma J."/>
        </authorList>
    </citation>
    <scope>NUCLEOTIDE SEQUENCE [LARGE SCALE GENOMIC DNA]</scope>
    <source>
        <strain evidence="3">JCM 17983</strain>
    </source>
</reference>
<feature type="transmembrane region" description="Helical" evidence="1">
    <location>
        <begin position="66"/>
        <end position="87"/>
    </location>
</feature>
<feature type="transmembrane region" description="Helical" evidence="1">
    <location>
        <begin position="93"/>
        <end position="114"/>
    </location>
</feature>
<organism evidence="2 3">
    <name type="scientific">Actinomycetospora straminea</name>
    <dbReference type="NCBI Taxonomy" id="663607"/>
    <lineage>
        <taxon>Bacteria</taxon>
        <taxon>Bacillati</taxon>
        <taxon>Actinomycetota</taxon>
        <taxon>Actinomycetes</taxon>
        <taxon>Pseudonocardiales</taxon>
        <taxon>Pseudonocardiaceae</taxon>
        <taxon>Actinomycetospora</taxon>
    </lineage>
</organism>
<evidence type="ECO:0000256" key="1">
    <source>
        <dbReference type="SAM" id="Phobius"/>
    </source>
</evidence>
<name>A0ABP9EZC0_9PSEU</name>